<keyword evidence="6" id="KW-1185">Reference proteome</keyword>
<dbReference type="InterPro" id="IPR008913">
    <property type="entry name" value="Znf_CHY"/>
</dbReference>
<dbReference type="Proteomes" id="UP000838102">
    <property type="component" value="Unassembled WGS sequence"/>
</dbReference>
<dbReference type="SUPFAM" id="SSF161219">
    <property type="entry name" value="CHY zinc finger-like"/>
    <property type="match status" value="1"/>
</dbReference>
<dbReference type="RefSeq" id="WP_248706434.1">
    <property type="nucleotide sequence ID" value="NZ_CAKOET010000004.1"/>
</dbReference>
<keyword evidence="3" id="KW-0862">Zinc</keyword>
<protein>
    <recommendedName>
        <fullName evidence="4">CHY-type domain-containing protein</fullName>
    </recommendedName>
</protein>
<comment type="caution">
    <text evidence="5">The sequence shown here is derived from an EMBL/GenBank/DDBJ whole genome shotgun (WGS) entry which is preliminary data.</text>
</comment>
<evidence type="ECO:0000259" key="4">
    <source>
        <dbReference type="PROSITE" id="PS51266"/>
    </source>
</evidence>
<reference evidence="5" key="1">
    <citation type="submission" date="2022-03" db="EMBL/GenBank/DDBJ databases">
        <authorList>
            <person name="Hettiarachchi G."/>
        </authorList>
    </citation>
    <scope>NUCLEOTIDE SEQUENCE</scope>
    <source>
        <strain evidence="5">LMG 32447</strain>
    </source>
</reference>
<evidence type="ECO:0000313" key="5">
    <source>
        <dbReference type="EMBL" id="CAH1855276.1"/>
    </source>
</evidence>
<dbReference type="PIRSF" id="PIRSF017292">
    <property type="entry name" value="UCP017292_Znf_CHY"/>
    <property type="match status" value="1"/>
</dbReference>
<feature type="domain" description="CHY-type" evidence="4">
    <location>
        <begin position="9"/>
        <end position="85"/>
    </location>
</feature>
<gene>
    <name evidence="5" type="ORF">LMG032447_01058</name>
</gene>
<dbReference type="InterPro" id="IPR037274">
    <property type="entry name" value="Znf_CHY_sf"/>
</dbReference>
<accession>A0ABM9D285</accession>
<name>A0ABM9D285_9LACO</name>
<evidence type="ECO:0000256" key="2">
    <source>
        <dbReference type="ARBA" id="ARBA00022771"/>
    </source>
</evidence>
<keyword evidence="1" id="KW-0479">Metal-binding</keyword>
<evidence type="ECO:0000256" key="1">
    <source>
        <dbReference type="ARBA" id="ARBA00022723"/>
    </source>
</evidence>
<evidence type="ECO:0000313" key="6">
    <source>
        <dbReference type="Proteomes" id="UP000838102"/>
    </source>
</evidence>
<evidence type="ECO:0000256" key="3">
    <source>
        <dbReference type="ARBA" id="ARBA00022833"/>
    </source>
</evidence>
<dbReference type="EMBL" id="CAKOEU010000004">
    <property type="protein sequence ID" value="CAH1855276.1"/>
    <property type="molecule type" value="Genomic_DNA"/>
</dbReference>
<keyword evidence="2" id="KW-0863">Zinc-finger</keyword>
<dbReference type="Pfam" id="PF05495">
    <property type="entry name" value="zf-CHY"/>
    <property type="match status" value="1"/>
</dbReference>
<organism evidence="5 6">
    <name type="scientific">Convivina praedatoris</name>
    <dbReference type="NCBI Taxonomy" id="2880963"/>
    <lineage>
        <taxon>Bacteria</taxon>
        <taxon>Bacillati</taxon>
        <taxon>Bacillota</taxon>
        <taxon>Bacilli</taxon>
        <taxon>Lactobacillales</taxon>
        <taxon>Lactobacillaceae</taxon>
        <taxon>Convivina</taxon>
    </lineage>
</organism>
<proteinExistence type="predicted"/>
<dbReference type="PROSITE" id="PS51266">
    <property type="entry name" value="ZF_CHY"/>
    <property type="match status" value="1"/>
</dbReference>
<dbReference type="InterPro" id="IPR016694">
    <property type="entry name" value="UCP017292"/>
</dbReference>
<sequence length="105" mass="12031">MDKTIYGLDIDQQGRCRHYHQPNDIAALKCRQCQQYYACYQCHDALVEHLFVACDPNDLPVLCGVCQRLMNYNQYVAGACPSCQAAFNPKCSVHRNIYFKESSCN</sequence>